<name>A0A7J0BWV9_9BACT</name>
<evidence type="ECO:0008006" key="4">
    <source>
        <dbReference type="Google" id="ProtNLM"/>
    </source>
</evidence>
<keyword evidence="1" id="KW-0472">Membrane</keyword>
<organism evidence="2 3">
    <name type="scientific">Desulfovibrio psychrotolerans</name>
    <dbReference type="NCBI Taxonomy" id="415242"/>
    <lineage>
        <taxon>Bacteria</taxon>
        <taxon>Pseudomonadati</taxon>
        <taxon>Thermodesulfobacteriota</taxon>
        <taxon>Desulfovibrionia</taxon>
        <taxon>Desulfovibrionales</taxon>
        <taxon>Desulfovibrionaceae</taxon>
        <taxon>Desulfovibrio</taxon>
    </lineage>
</organism>
<dbReference type="AlphaFoldDB" id="A0A7J0BWV9"/>
<keyword evidence="1" id="KW-0812">Transmembrane</keyword>
<reference evidence="2 3" key="1">
    <citation type="submission" date="2020-05" db="EMBL/GenBank/DDBJ databases">
        <title>Draft genome sequence of Desulfovibrio psychrotolerans JS1T.</title>
        <authorList>
            <person name="Ueno A."/>
            <person name="Tamazawa S."/>
            <person name="Tamamura S."/>
            <person name="Murakami T."/>
            <person name="Kiyama T."/>
            <person name="Inomata H."/>
            <person name="Amano Y."/>
            <person name="Miyakawa K."/>
            <person name="Tamaki H."/>
            <person name="Naganuma T."/>
            <person name="Kaneko K."/>
        </authorList>
    </citation>
    <scope>NUCLEOTIDE SEQUENCE [LARGE SCALE GENOMIC DNA]</scope>
    <source>
        <strain evidence="2 3">JS1</strain>
    </source>
</reference>
<proteinExistence type="predicted"/>
<dbReference type="InterPro" id="IPR019201">
    <property type="entry name" value="DUF2065"/>
</dbReference>
<keyword evidence="1" id="KW-1133">Transmembrane helix</keyword>
<sequence length="75" mass="8186">MFRRLWNNVPMHMDWNLFVTALGLALVLEGLPYALFAEKLPAVLATLARRGAPSLRIMGLAAIGAGVLLVWLARG</sequence>
<dbReference type="EMBL" id="BLVP01000035">
    <property type="protein sequence ID" value="GFM38187.1"/>
    <property type="molecule type" value="Genomic_DNA"/>
</dbReference>
<evidence type="ECO:0000313" key="2">
    <source>
        <dbReference type="EMBL" id="GFM38187.1"/>
    </source>
</evidence>
<dbReference type="RefSeq" id="WP_308483164.1">
    <property type="nucleotide sequence ID" value="NZ_BLVP01000035.1"/>
</dbReference>
<dbReference type="Pfam" id="PF09838">
    <property type="entry name" value="DUF2065"/>
    <property type="match status" value="1"/>
</dbReference>
<feature type="transmembrane region" description="Helical" evidence="1">
    <location>
        <begin position="53"/>
        <end position="73"/>
    </location>
</feature>
<evidence type="ECO:0000313" key="3">
    <source>
        <dbReference type="Proteomes" id="UP000503820"/>
    </source>
</evidence>
<dbReference type="Proteomes" id="UP000503820">
    <property type="component" value="Unassembled WGS sequence"/>
</dbReference>
<gene>
    <name evidence="2" type="ORF">DSM19430T_28710</name>
</gene>
<protein>
    <recommendedName>
        <fullName evidence="4">DUF2065 domain-containing protein</fullName>
    </recommendedName>
</protein>
<evidence type="ECO:0000256" key="1">
    <source>
        <dbReference type="SAM" id="Phobius"/>
    </source>
</evidence>
<keyword evidence="3" id="KW-1185">Reference proteome</keyword>
<accession>A0A7J0BWV9</accession>
<comment type="caution">
    <text evidence="2">The sequence shown here is derived from an EMBL/GenBank/DDBJ whole genome shotgun (WGS) entry which is preliminary data.</text>
</comment>